<organism evidence="1 2">
    <name type="scientific">Musa acuminata subsp. malaccensis</name>
    <name type="common">Wild banana</name>
    <name type="synonym">Musa malaccensis</name>
    <dbReference type="NCBI Taxonomy" id="214687"/>
    <lineage>
        <taxon>Eukaryota</taxon>
        <taxon>Viridiplantae</taxon>
        <taxon>Streptophyta</taxon>
        <taxon>Embryophyta</taxon>
        <taxon>Tracheophyta</taxon>
        <taxon>Spermatophyta</taxon>
        <taxon>Magnoliopsida</taxon>
        <taxon>Liliopsida</taxon>
        <taxon>Zingiberales</taxon>
        <taxon>Musaceae</taxon>
        <taxon>Musa</taxon>
    </lineage>
</organism>
<accession>A0A804KF07</accession>
<name>A0A804KF07_MUSAM</name>
<dbReference type="Proteomes" id="UP000012960">
    <property type="component" value="Unplaced"/>
</dbReference>
<proteinExistence type="predicted"/>
<dbReference type="EnsemblPlants" id="Ma09_t02130.1">
    <property type="protein sequence ID" value="Ma09_p02130.1"/>
    <property type="gene ID" value="Ma09_g02130"/>
</dbReference>
<sequence>MKVLCLYGEGTQLMSFVILPLRL</sequence>
<dbReference type="AlphaFoldDB" id="A0A804KF07"/>
<protein>
    <submittedName>
        <fullName evidence="1">Uncharacterized protein</fullName>
    </submittedName>
</protein>
<reference evidence="1" key="1">
    <citation type="submission" date="2021-05" db="UniProtKB">
        <authorList>
            <consortium name="EnsemblPlants"/>
        </authorList>
    </citation>
    <scope>IDENTIFICATION</scope>
    <source>
        <strain evidence="1">subsp. malaccensis</strain>
    </source>
</reference>
<dbReference type="InParanoid" id="A0A804KF07"/>
<dbReference type="Gramene" id="Ma09_t02130.1">
    <property type="protein sequence ID" value="Ma09_p02130.1"/>
    <property type="gene ID" value="Ma09_g02130"/>
</dbReference>
<keyword evidence="2" id="KW-1185">Reference proteome</keyword>
<evidence type="ECO:0000313" key="2">
    <source>
        <dbReference type="Proteomes" id="UP000012960"/>
    </source>
</evidence>
<evidence type="ECO:0000313" key="1">
    <source>
        <dbReference type="EnsemblPlants" id="Ma09_p02130.1"/>
    </source>
</evidence>